<dbReference type="InterPro" id="IPR036390">
    <property type="entry name" value="WH_DNA-bd_sf"/>
</dbReference>
<dbReference type="EMBL" id="PXYK01000011">
    <property type="protein sequence ID" value="PSJ59616.1"/>
    <property type="molecule type" value="Genomic_DNA"/>
</dbReference>
<keyword evidence="7" id="KW-1185">Reference proteome</keyword>
<evidence type="ECO:0000256" key="1">
    <source>
        <dbReference type="ARBA" id="ARBA00023015"/>
    </source>
</evidence>
<dbReference type="SMART" id="SM00345">
    <property type="entry name" value="HTH_GNTR"/>
    <property type="match status" value="1"/>
</dbReference>
<dbReference type="InterPro" id="IPR036388">
    <property type="entry name" value="WH-like_DNA-bd_sf"/>
</dbReference>
<protein>
    <submittedName>
        <fullName evidence="6">GntR family transcriptional regulator</fullName>
    </submittedName>
</protein>
<dbReference type="PRINTS" id="PR00035">
    <property type="entry name" value="HTHGNTR"/>
</dbReference>
<dbReference type="GO" id="GO:0003700">
    <property type="term" value="F:DNA-binding transcription factor activity"/>
    <property type="evidence" value="ECO:0007669"/>
    <property type="project" value="InterPro"/>
</dbReference>
<evidence type="ECO:0000256" key="3">
    <source>
        <dbReference type="ARBA" id="ARBA00023163"/>
    </source>
</evidence>
<keyword evidence="2" id="KW-0238">DNA-binding</keyword>
<dbReference type="Pfam" id="PF00392">
    <property type="entry name" value="GntR"/>
    <property type="match status" value="1"/>
</dbReference>
<comment type="caution">
    <text evidence="6">The sequence shown here is derived from an EMBL/GenBank/DDBJ whole genome shotgun (WGS) entry which is preliminary data.</text>
</comment>
<evidence type="ECO:0000256" key="4">
    <source>
        <dbReference type="SAM" id="MobiDB-lite"/>
    </source>
</evidence>
<sequence>MPSRDLTENAAGSAAATPPRRGRKPKQAGAPESTRGLFETGRPGGLHERVYRSLVHAIVSGKFGKGSRLPSEPELAATFSVSRPVVRQALVRLREEGVIQSLRGSGNYVIGVDDLLAEKLSRSSSPQQLQHLLDDLEFRLVIEPEAACLAALRRSPADMQRIEAALRRFEEAHASGAITHHFDYLFHEAIAVAATNPRFVEAIHALEYQPDDERLLLRHLVHFQPSARGTAVIAEHAEVLNLIRRRDGEAAREAMRAHIESARRRLTKYLETLIADRP</sequence>
<dbReference type="AlphaFoldDB" id="A0A2P7SAV0"/>
<dbReference type="CDD" id="cd07377">
    <property type="entry name" value="WHTH_GntR"/>
    <property type="match status" value="1"/>
</dbReference>
<dbReference type="Pfam" id="PF07729">
    <property type="entry name" value="FCD"/>
    <property type="match status" value="1"/>
</dbReference>
<dbReference type="Gene3D" id="1.10.10.10">
    <property type="entry name" value="Winged helix-like DNA-binding domain superfamily/Winged helix DNA-binding domain"/>
    <property type="match status" value="1"/>
</dbReference>
<evidence type="ECO:0000313" key="6">
    <source>
        <dbReference type="EMBL" id="PSJ59616.1"/>
    </source>
</evidence>
<dbReference type="PANTHER" id="PTHR43537:SF5">
    <property type="entry name" value="UXU OPERON TRANSCRIPTIONAL REGULATOR"/>
    <property type="match status" value="1"/>
</dbReference>
<feature type="domain" description="HTH gntR-type" evidence="5">
    <location>
        <begin position="44"/>
        <end position="112"/>
    </location>
</feature>
<proteinExistence type="predicted"/>
<dbReference type="RefSeq" id="WP_106772690.1">
    <property type="nucleotide sequence ID" value="NZ_PXYK01000011.1"/>
</dbReference>
<keyword evidence="3" id="KW-0804">Transcription</keyword>
<dbReference type="Proteomes" id="UP000241229">
    <property type="component" value="Unassembled WGS sequence"/>
</dbReference>
<accession>A0A2P7SAV0</accession>
<dbReference type="SUPFAM" id="SSF46785">
    <property type="entry name" value="Winged helix' DNA-binding domain"/>
    <property type="match status" value="1"/>
</dbReference>
<dbReference type="SUPFAM" id="SSF48008">
    <property type="entry name" value="GntR ligand-binding domain-like"/>
    <property type="match status" value="1"/>
</dbReference>
<organism evidence="6 7">
    <name type="scientific">Kumtagia ephedrae</name>
    <dbReference type="NCBI Taxonomy" id="2116701"/>
    <lineage>
        <taxon>Bacteria</taxon>
        <taxon>Pseudomonadati</taxon>
        <taxon>Pseudomonadota</taxon>
        <taxon>Alphaproteobacteria</taxon>
        <taxon>Hyphomicrobiales</taxon>
        <taxon>Phyllobacteriaceae</taxon>
        <taxon>Kumtagia</taxon>
    </lineage>
</organism>
<dbReference type="OrthoDB" id="8638122at2"/>
<dbReference type="GO" id="GO:0003677">
    <property type="term" value="F:DNA binding"/>
    <property type="evidence" value="ECO:0007669"/>
    <property type="project" value="UniProtKB-KW"/>
</dbReference>
<reference evidence="6 7" key="1">
    <citation type="submission" date="2018-03" db="EMBL/GenBank/DDBJ databases">
        <title>The draft genome of Mesorhizobium sp. 6GN-30.</title>
        <authorList>
            <person name="Liu L."/>
            <person name="Li L."/>
            <person name="Wang T."/>
            <person name="Zhang X."/>
            <person name="Liang L."/>
        </authorList>
    </citation>
    <scope>NUCLEOTIDE SEQUENCE [LARGE SCALE GENOMIC DNA]</scope>
    <source>
        <strain evidence="6 7">6GN30</strain>
    </source>
</reference>
<gene>
    <name evidence="6" type="ORF">C7I84_13395</name>
</gene>
<evidence type="ECO:0000313" key="7">
    <source>
        <dbReference type="Proteomes" id="UP000241229"/>
    </source>
</evidence>
<dbReference type="InterPro" id="IPR008920">
    <property type="entry name" value="TF_FadR/GntR_C"/>
</dbReference>
<feature type="region of interest" description="Disordered" evidence="4">
    <location>
        <begin position="1"/>
        <end position="44"/>
    </location>
</feature>
<dbReference type="PROSITE" id="PS50949">
    <property type="entry name" value="HTH_GNTR"/>
    <property type="match status" value="1"/>
</dbReference>
<evidence type="ECO:0000256" key="2">
    <source>
        <dbReference type="ARBA" id="ARBA00023125"/>
    </source>
</evidence>
<name>A0A2P7SAV0_9HYPH</name>
<dbReference type="InterPro" id="IPR011711">
    <property type="entry name" value="GntR_C"/>
</dbReference>
<evidence type="ECO:0000259" key="5">
    <source>
        <dbReference type="PROSITE" id="PS50949"/>
    </source>
</evidence>
<dbReference type="PANTHER" id="PTHR43537">
    <property type="entry name" value="TRANSCRIPTIONAL REGULATOR, GNTR FAMILY"/>
    <property type="match status" value="1"/>
</dbReference>
<dbReference type="InterPro" id="IPR000524">
    <property type="entry name" value="Tscrpt_reg_HTH_GntR"/>
</dbReference>
<dbReference type="Gene3D" id="1.20.120.530">
    <property type="entry name" value="GntR ligand-binding domain-like"/>
    <property type="match status" value="1"/>
</dbReference>
<dbReference type="SMART" id="SM00895">
    <property type="entry name" value="FCD"/>
    <property type="match status" value="1"/>
</dbReference>
<keyword evidence="1" id="KW-0805">Transcription regulation</keyword>